<protein>
    <submittedName>
        <fullName evidence="1">Uncharacterized protein</fullName>
    </submittedName>
</protein>
<dbReference type="Proteomes" id="UP001151081">
    <property type="component" value="Unassembled WGS sequence"/>
</dbReference>
<proteinExistence type="predicted"/>
<accession>A0A9X3XEV3</accession>
<organism evidence="1 2">
    <name type="scientific">Polyangium jinanense</name>
    <dbReference type="NCBI Taxonomy" id="2829994"/>
    <lineage>
        <taxon>Bacteria</taxon>
        <taxon>Pseudomonadati</taxon>
        <taxon>Myxococcota</taxon>
        <taxon>Polyangia</taxon>
        <taxon>Polyangiales</taxon>
        <taxon>Polyangiaceae</taxon>
        <taxon>Polyangium</taxon>
    </lineage>
</organism>
<reference evidence="1 2" key="1">
    <citation type="submission" date="2021-04" db="EMBL/GenBank/DDBJ databases">
        <title>Genome analysis of Polyangium sp.</title>
        <authorList>
            <person name="Li Y."/>
            <person name="Wang J."/>
        </authorList>
    </citation>
    <scope>NUCLEOTIDE SEQUENCE [LARGE SCALE GENOMIC DNA]</scope>
    <source>
        <strain evidence="1 2">SDU14</strain>
    </source>
</reference>
<sequence length="250" mass="27670">MNGTMLRPAVLYVRGKMFVLGTRHDDLPAAPLEGPAAEATVAKLLGDPVNYTYVRSFLSAVTEIGAQSARDKDVLPVLVRALQRGTLKIAELPIHPTTSLEIKKTGKLTLSEVSWGETAGIYPTKTSKPTEQEKYNPAQWDDAKLLSLMKARAAIHDVAKRNSQVRKNSNFSKFTNFLKPYHCIENFPPLDPEITQDVKWFYISSKEKEPSVHPGTSGTELVKSYGEFYCNGGGDVKKGAAYILFYKKSS</sequence>
<gene>
    <name evidence="1" type="ORF">KEG57_40030</name>
</gene>
<keyword evidence="2" id="KW-1185">Reference proteome</keyword>
<dbReference type="EMBL" id="JAGTJJ010000043">
    <property type="protein sequence ID" value="MDC3986731.1"/>
    <property type="molecule type" value="Genomic_DNA"/>
</dbReference>
<name>A0A9X3XEV3_9BACT</name>
<evidence type="ECO:0000313" key="1">
    <source>
        <dbReference type="EMBL" id="MDC3986731.1"/>
    </source>
</evidence>
<dbReference type="RefSeq" id="WP_272426281.1">
    <property type="nucleotide sequence ID" value="NZ_JAGTJJ010000043.1"/>
</dbReference>
<evidence type="ECO:0000313" key="2">
    <source>
        <dbReference type="Proteomes" id="UP001151081"/>
    </source>
</evidence>
<comment type="caution">
    <text evidence="1">The sequence shown here is derived from an EMBL/GenBank/DDBJ whole genome shotgun (WGS) entry which is preliminary data.</text>
</comment>
<dbReference type="AlphaFoldDB" id="A0A9X3XEV3"/>